<protein>
    <recommendedName>
        <fullName evidence="3">porphobilinogen synthase</fullName>
        <ecNumber evidence="3">4.2.1.24</ecNumber>
    </recommendedName>
    <alternativeName>
        <fullName evidence="7">Porphobilinogen synthase</fullName>
    </alternativeName>
</protein>
<dbReference type="EMBL" id="MLJW01005054">
    <property type="protein sequence ID" value="OIQ68873.1"/>
    <property type="molecule type" value="Genomic_DNA"/>
</dbReference>
<evidence type="ECO:0000256" key="2">
    <source>
        <dbReference type="ARBA" id="ARBA00008055"/>
    </source>
</evidence>
<reference evidence="9" key="1">
    <citation type="submission" date="2016-10" db="EMBL/GenBank/DDBJ databases">
        <title>Sequence of Gallionella enrichment culture.</title>
        <authorList>
            <person name="Poehlein A."/>
            <person name="Muehling M."/>
            <person name="Daniel R."/>
        </authorList>
    </citation>
    <scope>NUCLEOTIDE SEQUENCE</scope>
</reference>
<evidence type="ECO:0000256" key="8">
    <source>
        <dbReference type="ARBA" id="ARBA00047651"/>
    </source>
</evidence>
<accession>A0A1J5PB49</accession>
<evidence type="ECO:0000256" key="6">
    <source>
        <dbReference type="ARBA" id="ARBA00023244"/>
    </source>
</evidence>
<keyword evidence="6" id="KW-0627">Porphyrin biosynthesis</keyword>
<dbReference type="PROSITE" id="PS00169">
    <property type="entry name" value="D_ALA_DEHYDRATASE"/>
    <property type="match status" value="1"/>
</dbReference>
<keyword evidence="4" id="KW-0350">Heme biosynthesis</keyword>
<dbReference type="NCBIfam" id="NF006762">
    <property type="entry name" value="PRK09283.1"/>
    <property type="match status" value="1"/>
</dbReference>
<dbReference type="GO" id="GO:0008270">
    <property type="term" value="F:zinc ion binding"/>
    <property type="evidence" value="ECO:0007669"/>
    <property type="project" value="TreeGrafter"/>
</dbReference>
<proteinExistence type="inferred from homology"/>
<evidence type="ECO:0000256" key="1">
    <source>
        <dbReference type="ARBA" id="ARBA00004694"/>
    </source>
</evidence>
<evidence type="ECO:0000256" key="7">
    <source>
        <dbReference type="ARBA" id="ARBA00032837"/>
    </source>
</evidence>
<dbReference type="PANTHER" id="PTHR11458">
    <property type="entry name" value="DELTA-AMINOLEVULINIC ACID DEHYDRATASE"/>
    <property type="match status" value="1"/>
</dbReference>
<dbReference type="SUPFAM" id="SSF51569">
    <property type="entry name" value="Aldolase"/>
    <property type="match status" value="1"/>
</dbReference>
<evidence type="ECO:0000256" key="4">
    <source>
        <dbReference type="ARBA" id="ARBA00023133"/>
    </source>
</evidence>
<dbReference type="PRINTS" id="PR00144">
    <property type="entry name" value="DALDHYDRTASE"/>
</dbReference>
<gene>
    <name evidence="9" type="primary">hemB_15</name>
    <name evidence="9" type="ORF">GALL_495300</name>
</gene>
<dbReference type="InterPro" id="IPR030656">
    <property type="entry name" value="ALAD_AS"/>
</dbReference>
<sequence>MIFGIPEQRDALGTQALDPNGVLSSAVRDARNIAGDDLVIVADLCLDEFTSHGHCGVLDAQGSIDNDETLKIYGEMAKVLAQSGAHMVGTSGMMDGQVGYVRNALDLAGFSDVLILAYAAKFASAFYGPFREAVESQLEGNRNTYQQDPGNIKESMREVRLDVAEGADIIMVKPGLAYLDILYATSQAVDVPTASYIVSGEMAMLEAAAAQGSIERERAILEVLSSVKRAGASVICTYWALEAAELLRKNFA</sequence>
<dbReference type="EC" id="4.2.1.24" evidence="3"/>
<dbReference type="InterPro" id="IPR001731">
    <property type="entry name" value="ALAD"/>
</dbReference>
<organism evidence="9">
    <name type="scientific">mine drainage metagenome</name>
    <dbReference type="NCBI Taxonomy" id="410659"/>
    <lineage>
        <taxon>unclassified sequences</taxon>
        <taxon>metagenomes</taxon>
        <taxon>ecological metagenomes</taxon>
    </lineage>
</organism>
<comment type="similarity">
    <text evidence="2">Belongs to the ALAD family.</text>
</comment>
<dbReference type="GO" id="GO:0006782">
    <property type="term" value="P:protoporphyrinogen IX biosynthetic process"/>
    <property type="evidence" value="ECO:0007669"/>
    <property type="project" value="UniProtKB-UniPathway"/>
</dbReference>
<dbReference type="AlphaFoldDB" id="A0A1J5PB49"/>
<keyword evidence="5 9" id="KW-0456">Lyase</keyword>
<name>A0A1J5PB49_9ZZZZ</name>
<evidence type="ECO:0000256" key="5">
    <source>
        <dbReference type="ARBA" id="ARBA00023239"/>
    </source>
</evidence>
<comment type="catalytic activity">
    <reaction evidence="8">
        <text>2 5-aminolevulinate = porphobilinogen + 2 H2O + H(+)</text>
        <dbReference type="Rhea" id="RHEA:24064"/>
        <dbReference type="ChEBI" id="CHEBI:15377"/>
        <dbReference type="ChEBI" id="CHEBI:15378"/>
        <dbReference type="ChEBI" id="CHEBI:58126"/>
        <dbReference type="ChEBI" id="CHEBI:356416"/>
        <dbReference type="EC" id="4.2.1.24"/>
    </reaction>
</comment>
<dbReference type="GO" id="GO:0005829">
    <property type="term" value="C:cytosol"/>
    <property type="evidence" value="ECO:0007669"/>
    <property type="project" value="TreeGrafter"/>
</dbReference>
<dbReference type="SMART" id="SM01004">
    <property type="entry name" value="ALAD"/>
    <property type="match status" value="1"/>
</dbReference>
<dbReference type="Pfam" id="PF00490">
    <property type="entry name" value="ALAD"/>
    <property type="match status" value="1"/>
</dbReference>
<dbReference type="PANTHER" id="PTHR11458:SF0">
    <property type="entry name" value="DELTA-AMINOLEVULINIC ACID DEHYDRATASE"/>
    <property type="match status" value="1"/>
</dbReference>
<dbReference type="UniPathway" id="UPA00251">
    <property type="reaction ID" value="UER00318"/>
</dbReference>
<dbReference type="GO" id="GO:0004655">
    <property type="term" value="F:porphobilinogen synthase activity"/>
    <property type="evidence" value="ECO:0007669"/>
    <property type="project" value="UniProtKB-EC"/>
</dbReference>
<evidence type="ECO:0000313" key="9">
    <source>
        <dbReference type="EMBL" id="OIQ68873.1"/>
    </source>
</evidence>
<comment type="caution">
    <text evidence="9">The sequence shown here is derived from an EMBL/GenBank/DDBJ whole genome shotgun (WGS) entry which is preliminary data.</text>
</comment>
<dbReference type="Gene3D" id="3.20.20.70">
    <property type="entry name" value="Aldolase class I"/>
    <property type="match status" value="1"/>
</dbReference>
<evidence type="ECO:0000256" key="3">
    <source>
        <dbReference type="ARBA" id="ARBA00012053"/>
    </source>
</evidence>
<comment type="pathway">
    <text evidence="1">Porphyrin-containing compound metabolism; protoporphyrin-IX biosynthesis; coproporphyrinogen-III from 5-aminolevulinate: step 1/4.</text>
</comment>
<dbReference type="InterPro" id="IPR013785">
    <property type="entry name" value="Aldolase_TIM"/>
</dbReference>